<evidence type="ECO:0000313" key="6">
    <source>
        <dbReference type="EMBL" id="MDT0414113.1"/>
    </source>
</evidence>
<proteinExistence type="predicted"/>
<evidence type="ECO:0000256" key="4">
    <source>
        <dbReference type="SAM" id="MobiDB-lite"/>
    </source>
</evidence>
<protein>
    <submittedName>
        <fullName evidence="6">FG-GAP-like repeat-containing protein</fullName>
    </submittedName>
</protein>
<dbReference type="Pfam" id="PF01839">
    <property type="entry name" value="FG-GAP"/>
    <property type="match status" value="1"/>
</dbReference>
<dbReference type="Pfam" id="PF14312">
    <property type="entry name" value="FG-GAP_2"/>
    <property type="match status" value="1"/>
</dbReference>
<dbReference type="InterPro" id="IPR013519">
    <property type="entry name" value="Int_alpha_beta-p"/>
</dbReference>
<reference evidence="7" key="1">
    <citation type="submission" date="2023-07" db="EMBL/GenBank/DDBJ databases">
        <title>30 novel species of actinomycetes from the DSMZ collection.</title>
        <authorList>
            <person name="Nouioui I."/>
        </authorList>
    </citation>
    <scope>NUCLEOTIDE SEQUENCE [LARGE SCALE GENOMIC DNA]</scope>
    <source>
        <strain evidence="7">DSM 41982</strain>
    </source>
</reference>
<feature type="signal peptide" evidence="5">
    <location>
        <begin position="1"/>
        <end position="30"/>
    </location>
</feature>
<dbReference type="PANTHER" id="PTHR46580:SF4">
    <property type="entry name" value="ATP_GTP-BINDING PROTEIN"/>
    <property type="match status" value="1"/>
</dbReference>
<evidence type="ECO:0000256" key="3">
    <source>
        <dbReference type="ARBA" id="ARBA00023180"/>
    </source>
</evidence>
<accession>A0ABD5DZE7</accession>
<evidence type="ECO:0000256" key="2">
    <source>
        <dbReference type="ARBA" id="ARBA00022737"/>
    </source>
</evidence>
<gene>
    <name evidence="6" type="ORF">RM574_01300</name>
</gene>
<dbReference type="RefSeq" id="WP_311676518.1">
    <property type="nucleotide sequence ID" value="NZ_JAVRER010000002.1"/>
</dbReference>
<keyword evidence="1 5" id="KW-0732">Signal</keyword>
<sequence length="437" mass="43453">MSVRLPFALRCASVAALLTAPLVLAPAAGAAPKAGSALPGDIVVTAPGGDYVSVLTKGDPAAHRELPGARPVVRDLDGDGRKDLAVQRDNEDGGGVAVYWGTGSGYAAKPTLVSGAALDSGLTAGDFDGDGHVDLIAAGPEGPGDVRLTVAYGPLTRGGAPARTAKLNTKETFAPDEIVSGDFNGDGRSDVVTEHSFEEAGHPSQLWTGSAKGLGTTSRELAIAGAMAAGDVDGDGVDDLVIRAVPDGLVEELDFDHGTVQVLYGSETGPGKPVSTITQNTKGVPGVNEDGDAFGASLAVGDVDGDGCADVAVGVPGEALRRGGKNLDDAGSVVLLKGSWKGLTGEGATAVTQDSKGVPGVSEAGDEFGSAVSLRDIAANGRTSLVVGAPGEDTDSKDSGAVWVLPKGATSGAWAVNPGDLGRTGNEGARFGADLGR</sequence>
<dbReference type="InterPro" id="IPR028994">
    <property type="entry name" value="Integrin_alpha_N"/>
</dbReference>
<dbReference type="PROSITE" id="PS51470">
    <property type="entry name" value="FG_GAP"/>
    <property type="match status" value="2"/>
</dbReference>
<dbReference type="InterPro" id="IPR013517">
    <property type="entry name" value="FG-GAP"/>
</dbReference>
<evidence type="ECO:0000256" key="1">
    <source>
        <dbReference type="ARBA" id="ARBA00022729"/>
    </source>
</evidence>
<dbReference type="SMART" id="SM00191">
    <property type="entry name" value="Int_alpha"/>
    <property type="match status" value="4"/>
</dbReference>
<evidence type="ECO:0000313" key="7">
    <source>
        <dbReference type="Proteomes" id="UP001183607"/>
    </source>
</evidence>
<dbReference type="Gene3D" id="2.130.10.130">
    <property type="entry name" value="Integrin alpha, N-terminal"/>
    <property type="match status" value="3"/>
</dbReference>
<dbReference type="Pfam" id="PF13517">
    <property type="entry name" value="FG-GAP_3"/>
    <property type="match status" value="1"/>
</dbReference>
<keyword evidence="2" id="KW-0677">Repeat</keyword>
<name>A0ABD5DZE7_9ACTN</name>
<dbReference type="AlphaFoldDB" id="A0ABD5DZE7"/>
<keyword evidence="3" id="KW-0325">Glycoprotein</keyword>
<feature type="region of interest" description="Disordered" evidence="4">
    <location>
        <begin position="416"/>
        <end position="437"/>
    </location>
</feature>
<dbReference type="SUPFAM" id="SSF69318">
    <property type="entry name" value="Integrin alpha N-terminal domain"/>
    <property type="match status" value="1"/>
</dbReference>
<feature type="chain" id="PRO_5044773748" evidence="5">
    <location>
        <begin position="31"/>
        <end position="437"/>
    </location>
</feature>
<dbReference type="PANTHER" id="PTHR46580">
    <property type="entry name" value="SENSOR KINASE-RELATED"/>
    <property type="match status" value="1"/>
</dbReference>
<organism evidence="6 7">
    <name type="scientific">Streptomyces evansiae</name>
    <dbReference type="NCBI Taxonomy" id="3075535"/>
    <lineage>
        <taxon>Bacteria</taxon>
        <taxon>Bacillati</taxon>
        <taxon>Actinomycetota</taxon>
        <taxon>Actinomycetes</taxon>
        <taxon>Kitasatosporales</taxon>
        <taxon>Streptomycetaceae</taxon>
        <taxon>Streptomyces</taxon>
    </lineage>
</organism>
<dbReference type="EMBL" id="JAVRER010000002">
    <property type="protein sequence ID" value="MDT0414113.1"/>
    <property type="molecule type" value="Genomic_DNA"/>
</dbReference>
<comment type="caution">
    <text evidence="6">The sequence shown here is derived from an EMBL/GenBank/DDBJ whole genome shotgun (WGS) entry which is preliminary data.</text>
</comment>
<dbReference type="Proteomes" id="UP001183607">
    <property type="component" value="Unassembled WGS sequence"/>
</dbReference>
<evidence type="ECO:0000256" key="5">
    <source>
        <dbReference type="SAM" id="SignalP"/>
    </source>
</evidence>